<dbReference type="AlphaFoldDB" id="A0A9D3Y3W7"/>
<evidence type="ECO:0000313" key="2">
    <source>
        <dbReference type="Proteomes" id="UP000828390"/>
    </source>
</evidence>
<gene>
    <name evidence="1" type="ORF">DPMN_193889</name>
</gene>
<accession>A0A9D3Y3W7</accession>
<reference evidence="1" key="1">
    <citation type="journal article" date="2019" name="bioRxiv">
        <title>The Genome of the Zebra Mussel, Dreissena polymorpha: A Resource for Invasive Species Research.</title>
        <authorList>
            <person name="McCartney M.A."/>
            <person name="Auch B."/>
            <person name="Kono T."/>
            <person name="Mallez S."/>
            <person name="Zhang Y."/>
            <person name="Obille A."/>
            <person name="Becker A."/>
            <person name="Abrahante J.E."/>
            <person name="Garbe J."/>
            <person name="Badalamenti J.P."/>
            <person name="Herman A."/>
            <person name="Mangelson H."/>
            <person name="Liachko I."/>
            <person name="Sullivan S."/>
            <person name="Sone E.D."/>
            <person name="Koren S."/>
            <person name="Silverstein K.A.T."/>
            <person name="Beckman K.B."/>
            <person name="Gohl D.M."/>
        </authorList>
    </citation>
    <scope>NUCLEOTIDE SEQUENCE</scope>
    <source>
        <strain evidence="1">Duluth1</strain>
        <tissue evidence="1">Whole animal</tissue>
    </source>
</reference>
<organism evidence="1 2">
    <name type="scientific">Dreissena polymorpha</name>
    <name type="common">Zebra mussel</name>
    <name type="synonym">Mytilus polymorpha</name>
    <dbReference type="NCBI Taxonomy" id="45954"/>
    <lineage>
        <taxon>Eukaryota</taxon>
        <taxon>Metazoa</taxon>
        <taxon>Spiralia</taxon>
        <taxon>Lophotrochozoa</taxon>
        <taxon>Mollusca</taxon>
        <taxon>Bivalvia</taxon>
        <taxon>Autobranchia</taxon>
        <taxon>Heteroconchia</taxon>
        <taxon>Euheterodonta</taxon>
        <taxon>Imparidentia</taxon>
        <taxon>Neoheterodontei</taxon>
        <taxon>Myida</taxon>
        <taxon>Dreissenoidea</taxon>
        <taxon>Dreissenidae</taxon>
        <taxon>Dreissena</taxon>
    </lineage>
</organism>
<evidence type="ECO:0000313" key="1">
    <source>
        <dbReference type="EMBL" id="KAH3692735.1"/>
    </source>
</evidence>
<keyword evidence="2" id="KW-1185">Reference proteome</keyword>
<dbReference type="Proteomes" id="UP000828390">
    <property type="component" value="Unassembled WGS sequence"/>
</dbReference>
<protein>
    <submittedName>
        <fullName evidence="1">Uncharacterized protein</fullName>
    </submittedName>
</protein>
<dbReference type="EMBL" id="JAIWYP010000020">
    <property type="protein sequence ID" value="KAH3692735.1"/>
    <property type="molecule type" value="Genomic_DNA"/>
</dbReference>
<name>A0A9D3Y3W7_DREPO</name>
<sequence length="82" mass="9182">MHLKIKPVSGVSDHDIVFVQASTHVPRAKPPQRKIQLWKHMPTLLLPEQLLTNFATSFSTDITWIQTSTLFGKNLSSSVSTP</sequence>
<comment type="caution">
    <text evidence="1">The sequence shown here is derived from an EMBL/GenBank/DDBJ whole genome shotgun (WGS) entry which is preliminary data.</text>
</comment>
<proteinExistence type="predicted"/>
<reference evidence="1" key="2">
    <citation type="submission" date="2020-11" db="EMBL/GenBank/DDBJ databases">
        <authorList>
            <person name="McCartney M.A."/>
            <person name="Auch B."/>
            <person name="Kono T."/>
            <person name="Mallez S."/>
            <person name="Becker A."/>
            <person name="Gohl D.M."/>
            <person name="Silverstein K.A.T."/>
            <person name="Koren S."/>
            <person name="Bechman K.B."/>
            <person name="Herman A."/>
            <person name="Abrahante J.E."/>
            <person name="Garbe J."/>
        </authorList>
    </citation>
    <scope>NUCLEOTIDE SEQUENCE</scope>
    <source>
        <strain evidence="1">Duluth1</strain>
        <tissue evidence="1">Whole animal</tissue>
    </source>
</reference>